<reference evidence="2" key="2">
    <citation type="submission" date="2022-01" db="EMBL/GenBank/DDBJ databases">
        <title>Collection of gut derived symbiotic bacterial strains cultured from healthy donors.</title>
        <authorList>
            <person name="Lin H."/>
            <person name="Kohout C."/>
            <person name="Waligurski E."/>
            <person name="Pamer E.G."/>
        </authorList>
    </citation>
    <scope>NUCLEOTIDE SEQUENCE</scope>
    <source>
        <strain evidence="2">DFI.1.149</strain>
    </source>
</reference>
<dbReference type="AlphaFoldDB" id="A0A1Y3YHP5"/>
<dbReference type="GO" id="GO:0003700">
    <property type="term" value="F:DNA-binding transcription factor activity"/>
    <property type="evidence" value="ECO:0007669"/>
    <property type="project" value="InterPro"/>
</dbReference>
<dbReference type="SMART" id="SM00347">
    <property type="entry name" value="HTH_MARR"/>
    <property type="match status" value="1"/>
</dbReference>
<dbReference type="InterPro" id="IPR039422">
    <property type="entry name" value="MarR/SlyA-like"/>
</dbReference>
<dbReference type="OMA" id="HILFEIR"/>
<dbReference type="SUPFAM" id="SSF46785">
    <property type="entry name" value="Winged helix' DNA-binding domain"/>
    <property type="match status" value="1"/>
</dbReference>
<dbReference type="PRINTS" id="PR00598">
    <property type="entry name" value="HTHMARR"/>
</dbReference>
<evidence type="ECO:0000313" key="6">
    <source>
        <dbReference type="Proteomes" id="UP000283426"/>
    </source>
</evidence>
<name>A0A1Y3YHP5_9BACT</name>
<dbReference type="RefSeq" id="WP_013612825.1">
    <property type="nucleotide sequence ID" value="NZ_CABJFF010000009.1"/>
</dbReference>
<dbReference type="Proteomes" id="UP000284243">
    <property type="component" value="Unassembled WGS sequence"/>
</dbReference>
<feature type="domain" description="HTH marR-type" evidence="1">
    <location>
        <begin position="1"/>
        <end position="133"/>
    </location>
</feature>
<dbReference type="EMBL" id="QRYC01000026">
    <property type="protein sequence ID" value="RGU54753.1"/>
    <property type="molecule type" value="Genomic_DNA"/>
</dbReference>
<accession>A0A1Y3YHP5</accession>
<dbReference type="GO" id="GO:0006950">
    <property type="term" value="P:response to stress"/>
    <property type="evidence" value="ECO:0007669"/>
    <property type="project" value="TreeGrafter"/>
</dbReference>
<evidence type="ECO:0000313" key="7">
    <source>
        <dbReference type="Proteomes" id="UP000284243"/>
    </source>
</evidence>
<evidence type="ECO:0000313" key="3">
    <source>
        <dbReference type="EMBL" id="RGU54753.1"/>
    </source>
</evidence>
<dbReference type="EMBL" id="JAKNDN010000027">
    <property type="protein sequence ID" value="MCG4960888.1"/>
    <property type="molecule type" value="Genomic_DNA"/>
</dbReference>
<dbReference type="Gene3D" id="1.10.10.10">
    <property type="entry name" value="Winged helix-like DNA-binding domain superfamily/Winged helix DNA-binding domain"/>
    <property type="match status" value="1"/>
</dbReference>
<gene>
    <name evidence="4" type="ORF">DWW24_02990</name>
    <name evidence="3" type="ORF">DWW57_14995</name>
    <name evidence="5" type="ORF">DXA53_01150</name>
    <name evidence="2" type="ORF">L0P03_13680</name>
</gene>
<dbReference type="Proteomes" id="UP000283426">
    <property type="component" value="Unassembled WGS sequence"/>
</dbReference>
<proteinExistence type="predicted"/>
<comment type="caution">
    <text evidence="4">The sequence shown here is derived from an EMBL/GenBank/DDBJ whole genome shotgun (WGS) entry which is preliminary data.</text>
</comment>
<evidence type="ECO:0000313" key="4">
    <source>
        <dbReference type="EMBL" id="RGV30097.1"/>
    </source>
</evidence>
<dbReference type="CDD" id="cd00090">
    <property type="entry name" value="HTH_ARSR"/>
    <property type="match status" value="1"/>
</dbReference>
<dbReference type="PROSITE" id="PS50995">
    <property type="entry name" value="HTH_MARR_2"/>
    <property type="match status" value="1"/>
</dbReference>
<dbReference type="InterPro" id="IPR011991">
    <property type="entry name" value="ArsR-like_HTH"/>
</dbReference>
<dbReference type="PANTHER" id="PTHR33164:SF43">
    <property type="entry name" value="HTH-TYPE TRANSCRIPTIONAL REPRESSOR YETL"/>
    <property type="match status" value="1"/>
</dbReference>
<evidence type="ECO:0000313" key="2">
    <source>
        <dbReference type="EMBL" id="MCG4960888.1"/>
    </source>
</evidence>
<dbReference type="Proteomes" id="UP001199750">
    <property type="component" value="Unassembled WGS sequence"/>
</dbReference>
<dbReference type="PANTHER" id="PTHR33164">
    <property type="entry name" value="TRANSCRIPTIONAL REGULATOR, MARR FAMILY"/>
    <property type="match status" value="1"/>
</dbReference>
<dbReference type="InterPro" id="IPR036390">
    <property type="entry name" value="WH_DNA-bd_sf"/>
</dbReference>
<dbReference type="EMBL" id="QRYW01000004">
    <property type="protein sequence ID" value="RGV30097.1"/>
    <property type="molecule type" value="Genomic_DNA"/>
</dbReference>
<evidence type="ECO:0000313" key="8">
    <source>
        <dbReference type="Proteomes" id="UP000284434"/>
    </source>
</evidence>
<organism evidence="4 6">
    <name type="scientific">Odoribacter splanchnicus</name>
    <dbReference type="NCBI Taxonomy" id="28118"/>
    <lineage>
        <taxon>Bacteria</taxon>
        <taxon>Pseudomonadati</taxon>
        <taxon>Bacteroidota</taxon>
        <taxon>Bacteroidia</taxon>
        <taxon>Bacteroidales</taxon>
        <taxon>Odoribacteraceae</taxon>
        <taxon>Odoribacter</taxon>
    </lineage>
</organism>
<sequence length="139" mass="15893">MQNQIDTLRQLNYELIKNLGLFRQRAGLSFGQRHTLYHINAHQGLSIQELAELLQVDHSTMSRNVKKLMQADLVETFQDDADKRRKMIALSAVGRQVLDEATESINLTISNALQSLDEDEIENVITNLRKYSKALEGVR</sequence>
<dbReference type="EMBL" id="QSCO01000001">
    <property type="protein sequence ID" value="RGY09931.1"/>
    <property type="molecule type" value="Genomic_DNA"/>
</dbReference>
<dbReference type="GeneID" id="61275879"/>
<protein>
    <submittedName>
        <fullName evidence="2 4">Transcriptional regulator</fullName>
    </submittedName>
</protein>
<evidence type="ECO:0000259" key="1">
    <source>
        <dbReference type="PROSITE" id="PS50995"/>
    </source>
</evidence>
<evidence type="ECO:0000313" key="5">
    <source>
        <dbReference type="EMBL" id="RGY09931.1"/>
    </source>
</evidence>
<dbReference type="Pfam" id="PF12802">
    <property type="entry name" value="MarR_2"/>
    <property type="match status" value="1"/>
</dbReference>
<dbReference type="InterPro" id="IPR000835">
    <property type="entry name" value="HTH_MarR-typ"/>
</dbReference>
<reference evidence="6 7" key="1">
    <citation type="submission" date="2018-08" db="EMBL/GenBank/DDBJ databases">
        <title>A genome reference for cultivated species of the human gut microbiota.</title>
        <authorList>
            <person name="Zou Y."/>
            <person name="Xue W."/>
            <person name="Luo G."/>
        </authorList>
    </citation>
    <scope>NUCLEOTIDE SEQUENCE [LARGE SCALE GENOMIC DNA]</scope>
    <source>
        <strain evidence="4 6">AF14-6AC</strain>
        <strain evidence="3 7">AF16-14</strain>
        <strain evidence="5 8">OF03-11</strain>
    </source>
</reference>
<dbReference type="Proteomes" id="UP000284434">
    <property type="component" value="Unassembled WGS sequence"/>
</dbReference>
<dbReference type="InterPro" id="IPR036388">
    <property type="entry name" value="WH-like_DNA-bd_sf"/>
</dbReference>